<dbReference type="KEGG" id="msar:MSAR_16780"/>
<evidence type="ECO:0000256" key="1">
    <source>
        <dbReference type="ARBA" id="ARBA00004141"/>
    </source>
</evidence>
<feature type="transmembrane region" description="Helical" evidence="7">
    <location>
        <begin position="153"/>
        <end position="172"/>
    </location>
</feature>
<gene>
    <name evidence="9" type="ORF">MSAR_16780</name>
</gene>
<feature type="transmembrane region" description="Helical" evidence="7">
    <location>
        <begin position="76"/>
        <end position="94"/>
    </location>
</feature>
<dbReference type="Gene3D" id="3.30.160.60">
    <property type="entry name" value="Classic Zinc Finger"/>
    <property type="match status" value="1"/>
</dbReference>
<dbReference type="EMBL" id="AP022595">
    <property type="protein sequence ID" value="BBY58542.1"/>
    <property type="molecule type" value="Genomic_DNA"/>
</dbReference>
<keyword evidence="9" id="KW-0645">Protease</keyword>
<keyword evidence="4" id="KW-0378">Hydrolase</keyword>
<evidence type="ECO:0000256" key="2">
    <source>
        <dbReference type="ARBA" id="ARBA00009045"/>
    </source>
</evidence>
<dbReference type="SUPFAM" id="SSF144091">
    <property type="entry name" value="Rhomboid-like"/>
    <property type="match status" value="1"/>
</dbReference>
<dbReference type="InterPro" id="IPR050925">
    <property type="entry name" value="Rhomboid_protease_S54"/>
</dbReference>
<reference evidence="9 10" key="1">
    <citation type="journal article" date="2019" name="Emerg. Microbes Infect.">
        <title>Comprehensive subspecies identification of 175 nontuberculous mycobacteria species based on 7547 genomic profiles.</title>
        <authorList>
            <person name="Matsumoto Y."/>
            <person name="Kinjo T."/>
            <person name="Motooka D."/>
            <person name="Nabeya D."/>
            <person name="Jung N."/>
            <person name="Uechi K."/>
            <person name="Horii T."/>
            <person name="Iida T."/>
            <person name="Fujita J."/>
            <person name="Nakamura S."/>
        </authorList>
    </citation>
    <scope>NUCLEOTIDE SEQUENCE [LARGE SCALE GENOMIC DNA]</scope>
    <source>
        <strain evidence="9 10">JCM 30395</strain>
    </source>
</reference>
<dbReference type="InterPro" id="IPR022764">
    <property type="entry name" value="Peptidase_S54_rhomboid_dom"/>
</dbReference>
<comment type="subcellular location">
    <subcellularLocation>
        <location evidence="1">Membrane</location>
        <topology evidence="1">Multi-pass membrane protein</topology>
    </subcellularLocation>
</comment>
<dbReference type="RefSeq" id="WP_163696106.1">
    <property type="nucleotide sequence ID" value="NZ_AP022595.1"/>
</dbReference>
<sequence>MSIPYAPQTPAGTPTCYRHPDRVTYVSCARCQRPVCPECMRSAAVGHQCVDCVSAATRDVRPVRTAAGGIRRSQPLVTYTLIVINVVMLVLQMTSKDLERALVLWAPGVAGGEYYRLITSAFMHYGVLHLLFNMWALYVIGPPLEAWLGRMRFGALYGLSALGGSVLVYLLAPFGTATAGASGAIFGLFGATLVLAKHLRLEMKWLIAIIVVNLILTFSVPTISWQGHIGGLVTGAGIAALFLYTPRERHRNLVQGGVCAAVLVVFGALIYWRTAELIAQYGALITG</sequence>
<feature type="transmembrane region" description="Helical" evidence="7">
    <location>
        <begin position="178"/>
        <end position="196"/>
    </location>
</feature>
<evidence type="ECO:0000259" key="8">
    <source>
        <dbReference type="Pfam" id="PF01694"/>
    </source>
</evidence>
<feature type="transmembrane region" description="Helical" evidence="7">
    <location>
        <begin position="253"/>
        <end position="272"/>
    </location>
</feature>
<evidence type="ECO:0000256" key="6">
    <source>
        <dbReference type="ARBA" id="ARBA00023136"/>
    </source>
</evidence>
<feature type="transmembrane region" description="Helical" evidence="7">
    <location>
        <begin position="205"/>
        <end position="223"/>
    </location>
</feature>
<keyword evidence="6 7" id="KW-0472">Membrane</keyword>
<proteinExistence type="inferred from homology"/>
<evidence type="ECO:0000313" key="9">
    <source>
        <dbReference type="EMBL" id="BBY58542.1"/>
    </source>
</evidence>
<dbReference type="PANTHER" id="PTHR43731">
    <property type="entry name" value="RHOMBOID PROTEASE"/>
    <property type="match status" value="1"/>
</dbReference>
<evidence type="ECO:0000313" key="10">
    <source>
        <dbReference type="Proteomes" id="UP000466445"/>
    </source>
</evidence>
<dbReference type="SUPFAM" id="SSF57845">
    <property type="entry name" value="B-box zinc-binding domain"/>
    <property type="match status" value="1"/>
</dbReference>
<protein>
    <submittedName>
        <fullName evidence="9">Rhomboid family intramembrane serine protease</fullName>
    </submittedName>
</protein>
<dbReference type="AlphaFoldDB" id="A0A7I7SNJ8"/>
<feature type="transmembrane region" description="Helical" evidence="7">
    <location>
        <begin position="229"/>
        <end position="246"/>
    </location>
</feature>
<dbReference type="PANTHER" id="PTHR43731:SF14">
    <property type="entry name" value="PRESENILIN-ASSOCIATED RHOMBOID-LIKE PROTEIN, MITOCHONDRIAL"/>
    <property type="match status" value="1"/>
</dbReference>
<comment type="similarity">
    <text evidence="2">Belongs to the peptidase S54 family.</text>
</comment>
<dbReference type="GO" id="GO:0004252">
    <property type="term" value="F:serine-type endopeptidase activity"/>
    <property type="evidence" value="ECO:0007669"/>
    <property type="project" value="InterPro"/>
</dbReference>
<keyword evidence="3 7" id="KW-0812">Transmembrane</keyword>
<dbReference type="GO" id="GO:0016020">
    <property type="term" value="C:membrane"/>
    <property type="evidence" value="ECO:0007669"/>
    <property type="project" value="UniProtKB-SubCell"/>
</dbReference>
<dbReference type="Pfam" id="PF01694">
    <property type="entry name" value="Rhomboid"/>
    <property type="match status" value="1"/>
</dbReference>
<name>A0A7I7SNJ8_9MYCO</name>
<dbReference type="GO" id="GO:0006508">
    <property type="term" value="P:proteolysis"/>
    <property type="evidence" value="ECO:0007669"/>
    <property type="project" value="UniProtKB-KW"/>
</dbReference>
<keyword evidence="10" id="KW-1185">Reference proteome</keyword>
<keyword evidence="5 7" id="KW-1133">Transmembrane helix</keyword>
<feature type="domain" description="Peptidase S54 rhomboid" evidence="8">
    <location>
        <begin position="112"/>
        <end position="243"/>
    </location>
</feature>
<evidence type="ECO:0000256" key="4">
    <source>
        <dbReference type="ARBA" id="ARBA00022801"/>
    </source>
</evidence>
<organism evidence="9 10">
    <name type="scientific">Mycolicibacterium sarraceniae</name>
    <dbReference type="NCBI Taxonomy" id="1534348"/>
    <lineage>
        <taxon>Bacteria</taxon>
        <taxon>Bacillati</taxon>
        <taxon>Actinomycetota</taxon>
        <taxon>Actinomycetes</taxon>
        <taxon>Mycobacteriales</taxon>
        <taxon>Mycobacteriaceae</taxon>
        <taxon>Mycolicibacterium</taxon>
    </lineage>
</organism>
<accession>A0A7I7SNJ8</accession>
<dbReference type="InterPro" id="IPR035952">
    <property type="entry name" value="Rhomboid-like_sf"/>
</dbReference>
<evidence type="ECO:0000256" key="7">
    <source>
        <dbReference type="SAM" id="Phobius"/>
    </source>
</evidence>
<evidence type="ECO:0000256" key="5">
    <source>
        <dbReference type="ARBA" id="ARBA00022989"/>
    </source>
</evidence>
<feature type="transmembrane region" description="Helical" evidence="7">
    <location>
        <begin position="114"/>
        <end position="141"/>
    </location>
</feature>
<dbReference type="Gene3D" id="1.20.1540.10">
    <property type="entry name" value="Rhomboid-like"/>
    <property type="match status" value="1"/>
</dbReference>
<evidence type="ECO:0000256" key="3">
    <source>
        <dbReference type="ARBA" id="ARBA00022692"/>
    </source>
</evidence>
<dbReference type="Proteomes" id="UP000466445">
    <property type="component" value="Chromosome"/>
</dbReference>